<name>B4MZ03_DROWI</name>
<gene>
    <name evidence="2" type="primary">Dwil\GK18138</name>
    <name evidence="2" type="ORF">Dwil_GK18138</name>
</gene>
<dbReference type="Proteomes" id="UP000007798">
    <property type="component" value="Unassembled WGS sequence"/>
</dbReference>
<dbReference type="KEGG" id="dwi:6643509"/>
<sequence length="143" mass="16949">MSRQKKTSLWESSDEKMDMRTTTQLMLEEGAKPHHTVCLIERKLVNFQSFNMDDPRYGTIVVEDEMEPPLLTNYMRQFSPPYPMVSKPRPSESETNVSPDALFNRKPKNDFDPQTGLDFKFLDEHMNNVTEERKKINFFRQLR</sequence>
<dbReference type="EMBL" id="CH963913">
    <property type="protein sequence ID" value="EDW77342.2"/>
    <property type="molecule type" value="Genomic_DNA"/>
</dbReference>
<dbReference type="OrthoDB" id="8023081at2759"/>
<dbReference type="eggNOG" id="ENOG502TD5Y">
    <property type="taxonomic scope" value="Eukaryota"/>
</dbReference>
<keyword evidence="3" id="KW-1185">Reference proteome</keyword>
<accession>B4MZ03</accession>
<dbReference type="InParanoid" id="B4MZ03"/>
<dbReference type="AlphaFoldDB" id="B4MZ03"/>
<reference evidence="2 3" key="1">
    <citation type="journal article" date="2007" name="Nature">
        <title>Evolution of genes and genomes on the Drosophila phylogeny.</title>
        <authorList>
            <consortium name="Drosophila 12 Genomes Consortium"/>
            <person name="Clark A.G."/>
            <person name="Eisen M.B."/>
            <person name="Smith D.R."/>
            <person name="Bergman C.M."/>
            <person name="Oliver B."/>
            <person name="Markow T.A."/>
            <person name="Kaufman T.C."/>
            <person name="Kellis M."/>
            <person name="Gelbart W."/>
            <person name="Iyer V.N."/>
            <person name="Pollard D.A."/>
            <person name="Sackton T.B."/>
            <person name="Larracuente A.M."/>
            <person name="Singh N.D."/>
            <person name="Abad J.P."/>
            <person name="Abt D.N."/>
            <person name="Adryan B."/>
            <person name="Aguade M."/>
            <person name="Akashi H."/>
            <person name="Anderson W.W."/>
            <person name="Aquadro C.F."/>
            <person name="Ardell D.H."/>
            <person name="Arguello R."/>
            <person name="Artieri C.G."/>
            <person name="Barbash D.A."/>
            <person name="Barker D."/>
            <person name="Barsanti P."/>
            <person name="Batterham P."/>
            <person name="Batzoglou S."/>
            <person name="Begun D."/>
            <person name="Bhutkar A."/>
            <person name="Blanco E."/>
            <person name="Bosak S.A."/>
            <person name="Bradley R.K."/>
            <person name="Brand A.D."/>
            <person name="Brent M.R."/>
            <person name="Brooks A.N."/>
            <person name="Brown R.H."/>
            <person name="Butlin R.K."/>
            <person name="Caggese C."/>
            <person name="Calvi B.R."/>
            <person name="Bernardo de Carvalho A."/>
            <person name="Caspi A."/>
            <person name="Castrezana S."/>
            <person name="Celniker S.E."/>
            <person name="Chang J.L."/>
            <person name="Chapple C."/>
            <person name="Chatterji S."/>
            <person name="Chinwalla A."/>
            <person name="Civetta A."/>
            <person name="Clifton S.W."/>
            <person name="Comeron J.M."/>
            <person name="Costello J.C."/>
            <person name="Coyne J.A."/>
            <person name="Daub J."/>
            <person name="David R.G."/>
            <person name="Delcher A.L."/>
            <person name="Delehaunty K."/>
            <person name="Do C.B."/>
            <person name="Ebling H."/>
            <person name="Edwards K."/>
            <person name="Eickbush T."/>
            <person name="Evans J.D."/>
            <person name="Filipski A."/>
            <person name="Findeiss S."/>
            <person name="Freyhult E."/>
            <person name="Fulton L."/>
            <person name="Fulton R."/>
            <person name="Garcia A.C."/>
            <person name="Gardiner A."/>
            <person name="Garfield D.A."/>
            <person name="Garvin B.E."/>
            <person name="Gibson G."/>
            <person name="Gilbert D."/>
            <person name="Gnerre S."/>
            <person name="Godfrey J."/>
            <person name="Good R."/>
            <person name="Gotea V."/>
            <person name="Gravely B."/>
            <person name="Greenberg A.J."/>
            <person name="Griffiths-Jones S."/>
            <person name="Gross S."/>
            <person name="Guigo R."/>
            <person name="Gustafson E.A."/>
            <person name="Haerty W."/>
            <person name="Hahn M.W."/>
            <person name="Halligan D.L."/>
            <person name="Halpern A.L."/>
            <person name="Halter G.M."/>
            <person name="Han M.V."/>
            <person name="Heger A."/>
            <person name="Hillier L."/>
            <person name="Hinrichs A.S."/>
            <person name="Holmes I."/>
            <person name="Hoskins R.A."/>
            <person name="Hubisz M.J."/>
            <person name="Hultmark D."/>
            <person name="Huntley M.A."/>
            <person name="Jaffe D.B."/>
            <person name="Jagadeeshan S."/>
            <person name="Jeck W.R."/>
            <person name="Johnson J."/>
            <person name="Jones C.D."/>
            <person name="Jordan W.C."/>
            <person name="Karpen G.H."/>
            <person name="Kataoka E."/>
            <person name="Keightley P.D."/>
            <person name="Kheradpour P."/>
            <person name="Kirkness E.F."/>
            <person name="Koerich L.B."/>
            <person name="Kristiansen K."/>
            <person name="Kudrna D."/>
            <person name="Kulathinal R.J."/>
            <person name="Kumar S."/>
            <person name="Kwok R."/>
            <person name="Lander E."/>
            <person name="Langley C.H."/>
            <person name="Lapoint R."/>
            <person name="Lazzaro B.P."/>
            <person name="Lee S.J."/>
            <person name="Levesque L."/>
            <person name="Li R."/>
            <person name="Lin C.F."/>
            <person name="Lin M.F."/>
            <person name="Lindblad-Toh K."/>
            <person name="Llopart A."/>
            <person name="Long M."/>
            <person name="Low L."/>
            <person name="Lozovsky E."/>
            <person name="Lu J."/>
            <person name="Luo M."/>
            <person name="Machado C.A."/>
            <person name="Makalowski W."/>
            <person name="Marzo M."/>
            <person name="Matsuda M."/>
            <person name="Matzkin L."/>
            <person name="McAllister B."/>
            <person name="McBride C.S."/>
            <person name="McKernan B."/>
            <person name="McKernan K."/>
            <person name="Mendez-Lago M."/>
            <person name="Minx P."/>
            <person name="Mollenhauer M.U."/>
            <person name="Montooth K."/>
            <person name="Mount S.M."/>
            <person name="Mu X."/>
            <person name="Myers E."/>
            <person name="Negre B."/>
            <person name="Newfeld S."/>
            <person name="Nielsen R."/>
            <person name="Noor M.A."/>
            <person name="O'Grady P."/>
            <person name="Pachter L."/>
            <person name="Papaceit M."/>
            <person name="Parisi M.J."/>
            <person name="Parisi M."/>
            <person name="Parts L."/>
            <person name="Pedersen J.S."/>
            <person name="Pesole G."/>
            <person name="Phillippy A.M."/>
            <person name="Ponting C.P."/>
            <person name="Pop M."/>
            <person name="Porcelli D."/>
            <person name="Powell J.R."/>
            <person name="Prohaska S."/>
            <person name="Pruitt K."/>
            <person name="Puig M."/>
            <person name="Quesneville H."/>
            <person name="Ram K.R."/>
            <person name="Rand D."/>
            <person name="Rasmussen M.D."/>
            <person name="Reed L.K."/>
            <person name="Reenan R."/>
            <person name="Reily A."/>
            <person name="Remington K.A."/>
            <person name="Rieger T.T."/>
            <person name="Ritchie M.G."/>
            <person name="Robin C."/>
            <person name="Rogers Y.H."/>
            <person name="Rohde C."/>
            <person name="Rozas J."/>
            <person name="Rubenfield M.J."/>
            <person name="Ruiz A."/>
            <person name="Russo S."/>
            <person name="Salzberg S.L."/>
            <person name="Sanchez-Gracia A."/>
            <person name="Saranga D.J."/>
            <person name="Sato H."/>
            <person name="Schaeffer S.W."/>
            <person name="Schatz M.C."/>
            <person name="Schlenke T."/>
            <person name="Schwartz R."/>
            <person name="Segarra C."/>
            <person name="Singh R.S."/>
            <person name="Sirot L."/>
            <person name="Sirota M."/>
            <person name="Sisneros N.B."/>
            <person name="Smith C.D."/>
            <person name="Smith T.F."/>
            <person name="Spieth J."/>
            <person name="Stage D.E."/>
            <person name="Stark A."/>
            <person name="Stephan W."/>
            <person name="Strausberg R.L."/>
            <person name="Strempel S."/>
            <person name="Sturgill D."/>
            <person name="Sutton G."/>
            <person name="Sutton G.G."/>
            <person name="Tao W."/>
            <person name="Teichmann S."/>
            <person name="Tobari Y.N."/>
            <person name="Tomimura Y."/>
            <person name="Tsolas J.M."/>
            <person name="Valente V.L."/>
            <person name="Venter E."/>
            <person name="Venter J.C."/>
            <person name="Vicario S."/>
            <person name="Vieira F.G."/>
            <person name="Vilella A.J."/>
            <person name="Villasante A."/>
            <person name="Walenz B."/>
            <person name="Wang J."/>
            <person name="Wasserman M."/>
            <person name="Watts T."/>
            <person name="Wilson D."/>
            <person name="Wilson R.K."/>
            <person name="Wing R.A."/>
            <person name="Wolfner M.F."/>
            <person name="Wong A."/>
            <person name="Wong G.K."/>
            <person name="Wu C.I."/>
            <person name="Wu G."/>
            <person name="Yamamoto D."/>
            <person name="Yang H.P."/>
            <person name="Yang S.P."/>
            <person name="Yorke J.A."/>
            <person name="Yoshida K."/>
            <person name="Zdobnov E."/>
            <person name="Zhang P."/>
            <person name="Zhang Y."/>
            <person name="Zimin A.V."/>
            <person name="Baldwin J."/>
            <person name="Abdouelleil A."/>
            <person name="Abdulkadir J."/>
            <person name="Abebe A."/>
            <person name="Abera B."/>
            <person name="Abreu J."/>
            <person name="Acer S.C."/>
            <person name="Aftuck L."/>
            <person name="Alexander A."/>
            <person name="An P."/>
            <person name="Anderson E."/>
            <person name="Anderson S."/>
            <person name="Arachi H."/>
            <person name="Azer M."/>
            <person name="Bachantsang P."/>
            <person name="Barry A."/>
            <person name="Bayul T."/>
            <person name="Berlin A."/>
            <person name="Bessette D."/>
            <person name="Bloom T."/>
            <person name="Blye J."/>
            <person name="Boguslavskiy L."/>
            <person name="Bonnet C."/>
            <person name="Boukhgalter B."/>
            <person name="Bourzgui I."/>
            <person name="Brown A."/>
            <person name="Cahill P."/>
            <person name="Channer S."/>
            <person name="Cheshatsang Y."/>
            <person name="Chuda L."/>
            <person name="Citroen M."/>
            <person name="Collymore A."/>
            <person name="Cooke P."/>
            <person name="Costello M."/>
            <person name="D'Aco K."/>
            <person name="Daza R."/>
            <person name="De Haan G."/>
            <person name="DeGray S."/>
            <person name="DeMaso C."/>
            <person name="Dhargay N."/>
            <person name="Dooley K."/>
            <person name="Dooley E."/>
            <person name="Doricent M."/>
            <person name="Dorje P."/>
            <person name="Dorjee K."/>
            <person name="Dupes A."/>
            <person name="Elong R."/>
            <person name="Falk J."/>
            <person name="Farina A."/>
            <person name="Faro S."/>
            <person name="Ferguson D."/>
            <person name="Fisher S."/>
            <person name="Foley C.D."/>
            <person name="Franke A."/>
            <person name="Friedrich D."/>
            <person name="Gadbois L."/>
            <person name="Gearin G."/>
            <person name="Gearin C.R."/>
            <person name="Giannoukos G."/>
            <person name="Goode T."/>
            <person name="Graham J."/>
            <person name="Grandbois E."/>
            <person name="Grewal S."/>
            <person name="Gyaltsen K."/>
            <person name="Hafez N."/>
            <person name="Hagos B."/>
            <person name="Hall J."/>
            <person name="Henson C."/>
            <person name="Hollinger A."/>
            <person name="Honan T."/>
            <person name="Huard M.D."/>
            <person name="Hughes L."/>
            <person name="Hurhula B."/>
            <person name="Husby M.E."/>
            <person name="Kamat A."/>
            <person name="Kanga B."/>
            <person name="Kashin S."/>
            <person name="Khazanovich D."/>
            <person name="Kisner P."/>
            <person name="Lance K."/>
            <person name="Lara M."/>
            <person name="Lee W."/>
            <person name="Lennon N."/>
            <person name="Letendre F."/>
            <person name="LeVine R."/>
            <person name="Lipovsky A."/>
            <person name="Liu X."/>
            <person name="Liu J."/>
            <person name="Liu S."/>
            <person name="Lokyitsang T."/>
            <person name="Lokyitsang Y."/>
            <person name="Lubonja R."/>
            <person name="Lui A."/>
            <person name="MacDonald P."/>
            <person name="Magnisalis V."/>
            <person name="Maru K."/>
            <person name="Matthews C."/>
            <person name="McCusker W."/>
            <person name="McDonough S."/>
            <person name="Mehta T."/>
            <person name="Meldrim J."/>
            <person name="Meneus L."/>
            <person name="Mihai O."/>
            <person name="Mihalev A."/>
            <person name="Mihova T."/>
            <person name="Mittelman R."/>
            <person name="Mlenga V."/>
            <person name="Montmayeur A."/>
            <person name="Mulrain L."/>
            <person name="Navidi A."/>
            <person name="Naylor J."/>
            <person name="Negash T."/>
            <person name="Nguyen T."/>
            <person name="Nguyen N."/>
            <person name="Nicol R."/>
            <person name="Norbu C."/>
            <person name="Norbu N."/>
            <person name="Novod N."/>
            <person name="O'Neill B."/>
            <person name="Osman S."/>
            <person name="Markiewicz E."/>
            <person name="Oyono O.L."/>
            <person name="Patti C."/>
            <person name="Phunkhang P."/>
            <person name="Pierre F."/>
            <person name="Priest M."/>
            <person name="Raghuraman S."/>
            <person name="Rege F."/>
            <person name="Reyes R."/>
            <person name="Rise C."/>
            <person name="Rogov P."/>
            <person name="Ross K."/>
            <person name="Ryan E."/>
            <person name="Settipalli S."/>
            <person name="Shea T."/>
            <person name="Sherpa N."/>
            <person name="Shi L."/>
            <person name="Shih D."/>
            <person name="Sparrow T."/>
            <person name="Spaulding J."/>
            <person name="Stalker J."/>
            <person name="Stange-Thomann N."/>
            <person name="Stavropoulos S."/>
            <person name="Stone C."/>
            <person name="Strader C."/>
            <person name="Tesfaye S."/>
            <person name="Thomson T."/>
            <person name="Thoulutsang Y."/>
            <person name="Thoulutsang D."/>
            <person name="Topham K."/>
            <person name="Topping I."/>
            <person name="Tsamla T."/>
            <person name="Vassiliev H."/>
            <person name="Vo A."/>
            <person name="Wangchuk T."/>
            <person name="Wangdi T."/>
            <person name="Weiand M."/>
            <person name="Wilkinson J."/>
            <person name="Wilson A."/>
            <person name="Yadav S."/>
            <person name="Young G."/>
            <person name="Yu Q."/>
            <person name="Zembek L."/>
            <person name="Zhong D."/>
            <person name="Zimmer A."/>
            <person name="Zwirko Z."/>
            <person name="Jaffe D.B."/>
            <person name="Alvarez P."/>
            <person name="Brockman W."/>
            <person name="Butler J."/>
            <person name="Chin C."/>
            <person name="Gnerre S."/>
            <person name="Grabherr M."/>
            <person name="Kleber M."/>
            <person name="Mauceli E."/>
            <person name="MacCallum I."/>
        </authorList>
    </citation>
    <scope>NUCLEOTIDE SEQUENCE [LARGE SCALE GENOMIC DNA]</scope>
    <source>
        <strain evidence="3">Tucson 14030-0811.24</strain>
    </source>
</reference>
<evidence type="ECO:0000313" key="3">
    <source>
        <dbReference type="Proteomes" id="UP000007798"/>
    </source>
</evidence>
<organism evidence="2 3">
    <name type="scientific">Drosophila willistoni</name>
    <name type="common">Fruit fly</name>
    <dbReference type="NCBI Taxonomy" id="7260"/>
    <lineage>
        <taxon>Eukaryota</taxon>
        <taxon>Metazoa</taxon>
        <taxon>Ecdysozoa</taxon>
        <taxon>Arthropoda</taxon>
        <taxon>Hexapoda</taxon>
        <taxon>Insecta</taxon>
        <taxon>Pterygota</taxon>
        <taxon>Neoptera</taxon>
        <taxon>Endopterygota</taxon>
        <taxon>Diptera</taxon>
        <taxon>Brachycera</taxon>
        <taxon>Muscomorpha</taxon>
        <taxon>Ephydroidea</taxon>
        <taxon>Drosophilidae</taxon>
        <taxon>Drosophila</taxon>
        <taxon>Sophophora</taxon>
    </lineage>
</organism>
<protein>
    <submittedName>
        <fullName evidence="2">Uncharacterized protein</fullName>
    </submittedName>
</protein>
<proteinExistence type="predicted"/>
<dbReference type="HOGENOM" id="CLU_125638_0_0_1"/>
<evidence type="ECO:0000256" key="1">
    <source>
        <dbReference type="SAM" id="MobiDB-lite"/>
    </source>
</evidence>
<feature type="region of interest" description="Disordered" evidence="1">
    <location>
        <begin position="82"/>
        <end position="111"/>
    </location>
</feature>
<evidence type="ECO:0000313" key="2">
    <source>
        <dbReference type="EMBL" id="EDW77342.2"/>
    </source>
</evidence>